<organism evidence="3 4">
    <name type="scientific">Ambrosiozyma monospora</name>
    <name type="common">Yeast</name>
    <name type="synonym">Endomycopsis monosporus</name>
    <dbReference type="NCBI Taxonomy" id="43982"/>
    <lineage>
        <taxon>Eukaryota</taxon>
        <taxon>Fungi</taxon>
        <taxon>Dikarya</taxon>
        <taxon>Ascomycota</taxon>
        <taxon>Saccharomycotina</taxon>
        <taxon>Pichiomycetes</taxon>
        <taxon>Pichiales</taxon>
        <taxon>Pichiaceae</taxon>
        <taxon>Ambrosiozyma</taxon>
    </lineage>
</organism>
<dbReference type="InterPro" id="IPR036928">
    <property type="entry name" value="AS_sf"/>
</dbReference>
<comment type="caution">
    <text evidence="3">The sequence shown here is derived from an EMBL/GenBank/DDBJ whole genome shotgun (WGS) entry which is preliminary data.</text>
</comment>
<dbReference type="Proteomes" id="UP001165063">
    <property type="component" value="Unassembled WGS sequence"/>
</dbReference>
<dbReference type="AlphaFoldDB" id="A0A9W6YX67"/>
<proteinExistence type="inferred from homology"/>
<dbReference type="GO" id="GO:0050567">
    <property type="term" value="F:glutaminyl-tRNA synthase (glutamine-hydrolyzing) activity"/>
    <property type="evidence" value="ECO:0007669"/>
    <property type="project" value="TreeGrafter"/>
</dbReference>
<dbReference type="Pfam" id="PF01425">
    <property type="entry name" value="Amidase"/>
    <property type="match status" value="2"/>
</dbReference>
<feature type="domain" description="Amidase" evidence="2">
    <location>
        <begin position="33"/>
        <end position="112"/>
    </location>
</feature>
<dbReference type="GO" id="GO:0030956">
    <property type="term" value="C:glutamyl-tRNA(Gln) amidotransferase complex"/>
    <property type="evidence" value="ECO:0007669"/>
    <property type="project" value="TreeGrafter"/>
</dbReference>
<evidence type="ECO:0000259" key="2">
    <source>
        <dbReference type="Pfam" id="PF01425"/>
    </source>
</evidence>
<dbReference type="Gene3D" id="3.90.1300.10">
    <property type="entry name" value="Amidase signature (AS) domain"/>
    <property type="match status" value="1"/>
</dbReference>
<dbReference type="GO" id="GO:0032543">
    <property type="term" value="P:mitochondrial translation"/>
    <property type="evidence" value="ECO:0007669"/>
    <property type="project" value="TreeGrafter"/>
</dbReference>
<comment type="similarity">
    <text evidence="1">Belongs to the amidase family.</text>
</comment>
<evidence type="ECO:0000313" key="3">
    <source>
        <dbReference type="EMBL" id="GMG27914.1"/>
    </source>
</evidence>
<sequence length="324" mass="35759">MSKLTISQLKAINSRYNIFTSIRVPSRSSTIPNGSLSNTTSTLKDIFSTRREPTTCGSKILQDYIAPYDATISKLLEKEGTTIIGKTNMDEFGMGNSTLNSHFGPTLNPLYQQSENLVPDYEEVVFWTPKGKSINAEFQYTEPSADTVGNYEKRTYIKPKLQDKSQYKIDPKMRIVGGSSGGSAASVAAGLCDFAIGTDTGGSIRLPACYTSTFGFKPSYGRISRWGLVSYAQSLDTVGIISKDLQLVSKVFKVLDKHDDNDPTSISEGKRITDGSVSNDASRKIKIGIPAEFQLDNLNPDIKKHWIELLSKLMESKLIEHLRI</sequence>
<dbReference type="PANTHER" id="PTHR11895">
    <property type="entry name" value="TRANSAMIDASE"/>
    <property type="match status" value="1"/>
</dbReference>
<dbReference type="OrthoDB" id="421993at2759"/>
<dbReference type="InterPro" id="IPR023631">
    <property type="entry name" value="Amidase_dom"/>
</dbReference>
<keyword evidence="4" id="KW-1185">Reference proteome</keyword>
<dbReference type="InterPro" id="IPR020556">
    <property type="entry name" value="Amidase_CS"/>
</dbReference>
<feature type="domain" description="Amidase" evidence="2">
    <location>
        <begin position="173"/>
        <end position="316"/>
    </location>
</feature>
<protein>
    <submittedName>
        <fullName evidence="3">Unnamed protein product</fullName>
    </submittedName>
</protein>
<dbReference type="GO" id="GO:0070681">
    <property type="term" value="P:glutaminyl-tRNAGln biosynthesis via transamidation"/>
    <property type="evidence" value="ECO:0007669"/>
    <property type="project" value="TreeGrafter"/>
</dbReference>
<name>A0A9W6YX67_AMBMO</name>
<reference evidence="3" key="1">
    <citation type="submission" date="2023-04" db="EMBL/GenBank/DDBJ databases">
        <title>Ambrosiozyma monospora NBRC 1965.</title>
        <authorList>
            <person name="Ichikawa N."/>
            <person name="Sato H."/>
            <person name="Tonouchi N."/>
        </authorList>
    </citation>
    <scope>NUCLEOTIDE SEQUENCE</scope>
    <source>
        <strain evidence="3">NBRC 1965</strain>
    </source>
</reference>
<accession>A0A9W6YX67</accession>
<gene>
    <name evidence="3" type="ORF">Amon01_000350600</name>
</gene>
<dbReference type="PROSITE" id="PS00571">
    <property type="entry name" value="AMIDASES"/>
    <property type="match status" value="1"/>
</dbReference>
<evidence type="ECO:0000313" key="4">
    <source>
        <dbReference type="Proteomes" id="UP001165063"/>
    </source>
</evidence>
<dbReference type="GO" id="GO:0005739">
    <property type="term" value="C:mitochondrion"/>
    <property type="evidence" value="ECO:0007669"/>
    <property type="project" value="TreeGrafter"/>
</dbReference>
<dbReference type="EMBL" id="BSXU01001481">
    <property type="protein sequence ID" value="GMG27914.1"/>
    <property type="molecule type" value="Genomic_DNA"/>
</dbReference>
<evidence type="ECO:0000256" key="1">
    <source>
        <dbReference type="ARBA" id="ARBA00009199"/>
    </source>
</evidence>
<dbReference type="SUPFAM" id="SSF75304">
    <property type="entry name" value="Amidase signature (AS) enzymes"/>
    <property type="match status" value="2"/>
</dbReference>
<dbReference type="InterPro" id="IPR000120">
    <property type="entry name" value="Amidase"/>
</dbReference>
<dbReference type="PANTHER" id="PTHR11895:SF7">
    <property type="entry name" value="GLUTAMYL-TRNA(GLN) AMIDOTRANSFERASE SUBUNIT A, MITOCHONDRIAL"/>
    <property type="match status" value="1"/>
</dbReference>